<feature type="transmembrane region" description="Helical" evidence="1">
    <location>
        <begin position="137"/>
        <end position="158"/>
    </location>
</feature>
<dbReference type="Pfam" id="PF07853">
    <property type="entry name" value="DUF1648"/>
    <property type="match status" value="1"/>
</dbReference>
<organism evidence="3 4">
    <name type="scientific">Lysinibacillus xylanilyticus</name>
    <dbReference type="NCBI Taxonomy" id="582475"/>
    <lineage>
        <taxon>Bacteria</taxon>
        <taxon>Bacillati</taxon>
        <taxon>Bacillota</taxon>
        <taxon>Bacilli</taxon>
        <taxon>Bacillales</taxon>
        <taxon>Bacillaceae</taxon>
        <taxon>Lysinibacillus</taxon>
    </lineage>
</organism>
<dbReference type="GeneID" id="96597083"/>
<feature type="domain" description="DUF1648" evidence="2">
    <location>
        <begin position="24"/>
        <end position="69"/>
    </location>
</feature>
<feature type="transmembrane region" description="Helical" evidence="1">
    <location>
        <begin position="56"/>
        <end position="79"/>
    </location>
</feature>
<protein>
    <submittedName>
        <fullName evidence="3">Membrane protein</fullName>
    </submittedName>
</protein>
<keyword evidence="1" id="KW-0472">Membrane</keyword>
<evidence type="ECO:0000256" key="1">
    <source>
        <dbReference type="SAM" id="Phobius"/>
    </source>
</evidence>
<dbReference type="InterPro" id="IPR012867">
    <property type="entry name" value="DUF1648"/>
</dbReference>
<reference evidence="4" key="1">
    <citation type="submission" date="2015-07" db="EMBL/GenBank/DDBJ databases">
        <authorList>
            <consortium name="Consortium for Microbial Forensics and Genomics (microFORGE)"/>
            <person name="Knight B.M."/>
            <person name="Roberts D.P."/>
            <person name="Lin D."/>
            <person name="Hari K."/>
            <person name="Fletcher J."/>
            <person name="Melcher U."/>
            <person name="Blagden T."/>
            <person name="Winegar R.A."/>
        </authorList>
    </citation>
    <scope>NUCLEOTIDE SEQUENCE [LARGE SCALE GENOMIC DNA]</scope>
    <source>
        <strain evidence="4">DSM 23493</strain>
    </source>
</reference>
<proteinExistence type="predicted"/>
<dbReference type="AlphaFoldDB" id="A0A0K9FH84"/>
<dbReference type="PATRIC" id="fig|582475.4.peg.3952"/>
<keyword evidence="1" id="KW-1133">Transmembrane helix</keyword>
<keyword evidence="1" id="KW-0812">Transmembrane</keyword>
<name>A0A0K9FH84_9BACI</name>
<dbReference type="Proteomes" id="UP000037326">
    <property type="component" value="Unassembled WGS sequence"/>
</dbReference>
<dbReference type="RefSeq" id="WP_049663194.1">
    <property type="nucleotide sequence ID" value="NZ_JBIVOC010000024.1"/>
</dbReference>
<accession>A0A0K9FH84</accession>
<evidence type="ECO:0000259" key="2">
    <source>
        <dbReference type="Pfam" id="PF07853"/>
    </source>
</evidence>
<dbReference type="EMBL" id="LFXJ01000002">
    <property type="protein sequence ID" value="KMY33865.1"/>
    <property type="molecule type" value="Genomic_DNA"/>
</dbReference>
<sequence>MYRPILKLPKTKYEKIWDYIGGGLFVLSILYIFVMWGNLPEEIPGHFNGAGEVDRWGSKIELLILPFIGLFLWILLGLLEKAPHMHNYPARLNESNVEAFYLNSRKGLNEIKNLCLILFAAISFQMIRIALGEAENIGWWFLPIVLIVIAIPIIKGIVATTKIK</sequence>
<gene>
    <name evidence="3" type="ORF">ACZ11_01965</name>
</gene>
<feature type="transmembrane region" description="Helical" evidence="1">
    <location>
        <begin position="16"/>
        <end position="36"/>
    </location>
</feature>
<evidence type="ECO:0000313" key="3">
    <source>
        <dbReference type="EMBL" id="KMY33865.1"/>
    </source>
</evidence>
<dbReference type="OrthoDB" id="9808690at2"/>
<feature type="transmembrane region" description="Helical" evidence="1">
    <location>
        <begin position="114"/>
        <end position="131"/>
    </location>
</feature>
<comment type="caution">
    <text evidence="3">The sequence shown here is derived from an EMBL/GenBank/DDBJ whole genome shotgun (WGS) entry which is preliminary data.</text>
</comment>
<evidence type="ECO:0000313" key="4">
    <source>
        <dbReference type="Proteomes" id="UP000037326"/>
    </source>
</evidence>